<dbReference type="AlphaFoldDB" id="A0A8T6R6C4"/>
<evidence type="ECO:0000256" key="1">
    <source>
        <dbReference type="SAM" id="MobiDB-lite"/>
    </source>
</evidence>
<evidence type="ECO:0008006" key="5">
    <source>
        <dbReference type="Google" id="ProtNLM"/>
    </source>
</evidence>
<comment type="caution">
    <text evidence="3">The sequence shown here is derived from an EMBL/GenBank/DDBJ whole genome shotgun (WGS) entry which is preliminary data.</text>
</comment>
<organism evidence="3 4">
    <name type="scientific">Phycicoccus flavus</name>
    <dbReference type="NCBI Taxonomy" id="2502783"/>
    <lineage>
        <taxon>Bacteria</taxon>
        <taxon>Bacillati</taxon>
        <taxon>Actinomycetota</taxon>
        <taxon>Actinomycetes</taxon>
        <taxon>Micrococcales</taxon>
        <taxon>Intrasporangiaceae</taxon>
        <taxon>Phycicoccus</taxon>
    </lineage>
</organism>
<evidence type="ECO:0000313" key="4">
    <source>
        <dbReference type="Proteomes" id="UP000287866"/>
    </source>
</evidence>
<evidence type="ECO:0000256" key="2">
    <source>
        <dbReference type="SAM" id="SignalP"/>
    </source>
</evidence>
<reference evidence="3" key="1">
    <citation type="submission" date="2020-03" db="EMBL/GenBank/DDBJ databases">
        <title>Phycicoccus flavus sp. nov., a novel endophytic actinobacterium isolated from branch of Kandelia candel.</title>
        <authorList>
            <person name="Tuo L."/>
        </authorList>
    </citation>
    <scope>NUCLEOTIDE SEQUENCE</scope>
    <source>
        <strain evidence="3">CMS6Z-2</strain>
    </source>
</reference>
<sequence>MRRAVTSVLTGAALLALPACGSGDPTAPTDTVTASPAGPATPAPSGRLPAPSTTTPSPPPSGTAAPPTAAPDPLIDRPDVLAALQRRGGMCPDNPCGSSLVVTADGTWTRTGVAKAQDGSGELTDVQLEALRRAVGDTRLGEASAFDGTCPTAYDGQEVVVSWRVDGRLRTAASCTVEFPATDPLLRVLATTLEDLPRD</sequence>
<name>A0A8T6R6C4_9MICO</name>
<feature type="signal peptide" evidence="2">
    <location>
        <begin position="1"/>
        <end position="21"/>
    </location>
</feature>
<protein>
    <recommendedName>
        <fullName evidence="5">DUF3558 domain-containing protein</fullName>
    </recommendedName>
</protein>
<keyword evidence="4" id="KW-1185">Reference proteome</keyword>
<accession>A0A8T6R6C4</accession>
<proteinExistence type="predicted"/>
<gene>
    <name evidence="3" type="ORF">EPD83_009975</name>
</gene>
<feature type="chain" id="PRO_5035728728" description="DUF3558 domain-containing protein" evidence="2">
    <location>
        <begin position="22"/>
        <end position="199"/>
    </location>
</feature>
<dbReference type="RefSeq" id="WP_165566537.1">
    <property type="nucleotide sequence ID" value="NZ_SAYU02000028.1"/>
</dbReference>
<feature type="region of interest" description="Disordered" evidence="1">
    <location>
        <begin position="17"/>
        <end position="75"/>
    </location>
</feature>
<dbReference type="EMBL" id="SAYU02000028">
    <property type="protein sequence ID" value="NHA68375.1"/>
    <property type="molecule type" value="Genomic_DNA"/>
</dbReference>
<dbReference type="Proteomes" id="UP000287866">
    <property type="component" value="Unassembled WGS sequence"/>
</dbReference>
<feature type="compositionally biased region" description="Low complexity" evidence="1">
    <location>
        <begin position="33"/>
        <end position="55"/>
    </location>
</feature>
<evidence type="ECO:0000313" key="3">
    <source>
        <dbReference type="EMBL" id="NHA68375.1"/>
    </source>
</evidence>
<keyword evidence="2" id="KW-0732">Signal</keyword>